<dbReference type="NCBIfam" id="TIGR00196">
    <property type="entry name" value="yjeF_cterm"/>
    <property type="match status" value="1"/>
</dbReference>
<comment type="catalytic activity">
    <reaction evidence="6 7">
        <text>(6S)-NADPHX + ATP = ADP + phosphate + NADPH + H(+)</text>
        <dbReference type="Rhea" id="RHEA:32231"/>
        <dbReference type="ChEBI" id="CHEBI:15378"/>
        <dbReference type="ChEBI" id="CHEBI:30616"/>
        <dbReference type="ChEBI" id="CHEBI:43474"/>
        <dbReference type="ChEBI" id="CHEBI:57783"/>
        <dbReference type="ChEBI" id="CHEBI:64076"/>
        <dbReference type="ChEBI" id="CHEBI:456216"/>
        <dbReference type="EC" id="4.2.1.93"/>
    </reaction>
</comment>
<feature type="binding site" evidence="7">
    <location>
        <begin position="221"/>
        <end position="227"/>
    </location>
    <ligand>
        <name>(6S)-NADPHX</name>
        <dbReference type="ChEBI" id="CHEBI:64076"/>
    </ligand>
</feature>
<keyword evidence="2 7" id="KW-0067">ATP-binding</keyword>
<accession>A0A9R0W8K1</accession>
<reference evidence="9 10" key="1">
    <citation type="submission" date="2017-09" db="EMBL/GenBank/DDBJ databases">
        <authorList>
            <consortium name="International Durum Wheat Genome Sequencing Consortium (IDWGSC)"/>
            <person name="Milanesi L."/>
        </authorList>
    </citation>
    <scope>NUCLEOTIDE SEQUENCE [LARGE SCALE GENOMIC DNA]</scope>
    <source>
        <strain evidence="10">cv. Svevo</strain>
    </source>
</reference>
<name>A0A9R0W8K1_TRITD</name>
<dbReference type="Gene3D" id="3.40.1190.20">
    <property type="match status" value="1"/>
</dbReference>
<dbReference type="PANTHER" id="PTHR12592">
    <property type="entry name" value="ATP-DEPENDENT (S)-NAD(P)H-HYDRATE DEHYDRATASE FAMILY MEMBER"/>
    <property type="match status" value="1"/>
</dbReference>
<organism evidence="9 10">
    <name type="scientific">Triticum turgidum subsp. durum</name>
    <name type="common">Durum wheat</name>
    <name type="synonym">Triticum durum</name>
    <dbReference type="NCBI Taxonomy" id="4567"/>
    <lineage>
        <taxon>Eukaryota</taxon>
        <taxon>Viridiplantae</taxon>
        <taxon>Streptophyta</taxon>
        <taxon>Embryophyta</taxon>
        <taxon>Tracheophyta</taxon>
        <taxon>Spermatophyta</taxon>
        <taxon>Magnoliopsida</taxon>
        <taxon>Liliopsida</taxon>
        <taxon>Poales</taxon>
        <taxon>Poaceae</taxon>
        <taxon>BOP clade</taxon>
        <taxon>Pooideae</taxon>
        <taxon>Triticodae</taxon>
        <taxon>Triticeae</taxon>
        <taxon>Triticinae</taxon>
        <taxon>Triticum</taxon>
    </lineage>
</organism>
<dbReference type="InterPro" id="IPR000631">
    <property type="entry name" value="CARKD"/>
</dbReference>
<keyword evidence="3" id="KW-0521">NADP</keyword>
<keyword evidence="10" id="KW-1185">Reference proteome</keyword>
<comment type="catalytic activity">
    <reaction evidence="7">
        <text>(6S)-NADHX + ATP = ADP + phosphate + NADH + H(+)</text>
        <dbReference type="Rhea" id="RHEA:19017"/>
        <dbReference type="ChEBI" id="CHEBI:15378"/>
        <dbReference type="ChEBI" id="CHEBI:30616"/>
        <dbReference type="ChEBI" id="CHEBI:43474"/>
        <dbReference type="ChEBI" id="CHEBI:57945"/>
        <dbReference type="ChEBI" id="CHEBI:64074"/>
        <dbReference type="ChEBI" id="CHEBI:456216"/>
        <dbReference type="EC" id="4.2.1.93"/>
    </reaction>
</comment>
<protein>
    <recommendedName>
        <fullName evidence="7">ATP-dependent (S)-NAD(P)H-hydrate dehydratase</fullName>
        <ecNumber evidence="7">4.2.1.93</ecNumber>
    </recommendedName>
    <alternativeName>
        <fullName evidence="7">ATP-dependent NAD(P)HX dehydratase</fullName>
    </alternativeName>
</protein>
<evidence type="ECO:0000313" key="10">
    <source>
        <dbReference type="Proteomes" id="UP000324705"/>
    </source>
</evidence>
<evidence type="ECO:0000313" key="9">
    <source>
        <dbReference type="EMBL" id="VAI02621.1"/>
    </source>
</evidence>
<sequence>MGACPHAWQHQLQHRGRMWAASPAFRRQLFLLRSLAPTCADGGRASSSSLRPHAMSAAAGPVYEADAEAVVRRITPPLDRARHKGQAGKIAIIGGCREYTGAPYFAAISALKVGADLSHVFCTKDAATVIKSYSPELIVHPILEESYSVRDDERESVSSSILTEVIKWVERFDCIVDCVSNIMRHARQANIPIVVDGDGLFLITNNIGLVEDNSLAILTPNVYEYKRLVQKILNCEVNEENASEQLTALCQKIGGVTIMKKGKADVISDGKKVTQVSTFGSPRRCGGQGDILSGSVAVFSSWARHFLLSNEQPKETSVNPMVLGCIAGSLLLRKAAALAFEKNKRSTVTTDIIEFLGQSLEDICPAGR</sequence>
<dbReference type="FunFam" id="3.40.1190.20:FF:000028">
    <property type="entry name" value="ATP-dependent (S)-NAD(P)H-hydrate dehydratase"/>
    <property type="match status" value="1"/>
</dbReference>
<comment type="cofactor">
    <cofactor evidence="7">
        <name>Mg(2+)</name>
        <dbReference type="ChEBI" id="CHEBI:18420"/>
    </cofactor>
</comment>
<dbReference type="Gramene" id="TRITD4Bv1G028010.3">
    <property type="protein sequence ID" value="TRITD4Bv1G028010.3"/>
    <property type="gene ID" value="TRITD4Bv1G028010"/>
</dbReference>
<dbReference type="AlphaFoldDB" id="A0A9R0W8K1"/>
<feature type="binding site" evidence="7">
    <location>
        <position position="290"/>
    </location>
    <ligand>
        <name>(6S)-NADPHX</name>
        <dbReference type="ChEBI" id="CHEBI:64076"/>
    </ligand>
</feature>
<dbReference type="Pfam" id="PF01256">
    <property type="entry name" value="Carb_kinase"/>
    <property type="match status" value="1"/>
</dbReference>
<feature type="binding site" evidence="7">
    <location>
        <position position="165"/>
    </location>
    <ligand>
        <name>(6S)-NADPHX</name>
        <dbReference type="ChEBI" id="CHEBI:64076"/>
    </ligand>
</feature>
<feature type="binding site" evidence="7">
    <location>
        <begin position="261"/>
        <end position="265"/>
    </location>
    <ligand>
        <name>ATP</name>
        <dbReference type="ChEBI" id="CHEBI:30616"/>
    </ligand>
</feature>
<dbReference type="PROSITE" id="PS51383">
    <property type="entry name" value="YJEF_C_3"/>
    <property type="match status" value="1"/>
</dbReference>
<dbReference type="HAMAP" id="MF_01965">
    <property type="entry name" value="NADHX_dehydratase"/>
    <property type="match status" value="1"/>
</dbReference>
<feature type="binding site" evidence="7">
    <location>
        <begin position="280"/>
        <end position="289"/>
    </location>
    <ligand>
        <name>ATP</name>
        <dbReference type="ChEBI" id="CHEBI:30616"/>
    </ligand>
</feature>
<evidence type="ECO:0000256" key="6">
    <source>
        <dbReference type="ARBA" id="ARBA00047472"/>
    </source>
</evidence>
<comment type="function">
    <text evidence="7">Catalyzes the dehydration of the S-form of NAD(P)HX at the expense of ATP, which is converted to ADP. Together with NAD(P)HX epimerase, which catalyzes the epimerization of the S- and R-forms, the enzyme allows the repair of both epimers of NAD(P)HX, a damaged form of NAD(P)H that is a result of enzymatic or heat-dependent hydration.</text>
</comment>
<dbReference type="EC" id="4.2.1.93" evidence="7"/>
<keyword evidence="4 7" id="KW-0520">NAD</keyword>
<dbReference type="CDD" id="cd01171">
    <property type="entry name" value="YXKO-related"/>
    <property type="match status" value="1"/>
</dbReference>
<evidence type="ECO:0000256" key="1">
    <source>
        <dbReference type="ARBA" id="ARBA00022741"/>
    </source>
</evidence>
<evidence type="ECO:0000256" key="7">
    <source>
        <dbReference type="HAMAP-Rule" id="MF_03157"/>
    </source>
</evidence>
<dbReference type="InterPro" id="IPR029056">
    <property type="entry name" value="Ribokinase-like"/>
</dbReference>
<dbReference type="GO" id="GO:0005524">
    <property type="term" value="F:ATP binding"/>
    <property type="evidence" value="ECO:0007669"/>
    <property type="project" value="UniProtKB-KW"/>
</dbReference>
<dbReference type="EMBL" id="LT934118">
    <property type="protein sequence ID" value="VAI02621.1"/>
    <property type="molecule type" value="Genomic_DNA"/>
</dbReference>
<dbReference type="SUPFAM" id="SSF53613">
    <property type="entry name" value="Ribokinase-like"/>
    <property type="match status" value="1"/>
</dbReference>
<evidence type="ECO:0000256" key="3">
    <source>
        <dbReference type="ARBA" id="ARBA00022857"/>
    </source>
</evidence>
<dbReference type="PANTHER" id="PTHR12592:SF0">
    <property type="entry name" value="ATP-DEPENDENT (S)-NAD(P)H-HYDRATE DEHYDRATASE"/>
    <property type="match status" value="1"/>
</dbReference>
<proteinExistence type="inferred from homology"/>
<keyword evidence="1 7" id="KW-0547">Nucleotide-binding</keyword>
<evidence type="ECO:0000256" key="5">
    <source>
        <dbReference type="ARBA" id="ARBA00023239"/>
    </source>
</evidence>
<evidence type="ECO:0000256" key="4">
    <source>
        <dbReference type="ARBA" id="ARBA00023027"/>
    </source>
</evidence>
<evidence type="ECO:0000259" key="8">
    <source>
        <dbReference type="PROSITE" id="PS51383"/>
    </source>
</evidence>
<feature type="domain" description="YjeF C-terminal" evidence="8">
    <location>
        <begin position="67"/>
        <end position="363"/>
    </location>
</feature>
<dbReference type="GO" id="GO:0110051">
    <property type="term" value="P:metabolite repair"/>
    <property type="evidence" value="ECO:0007669"/>
    <property type="project" value="TreeGrafter"/>
</dbReference>
<gene>
    <name evidence="9" type="ORF">TRITD_4Bv1G028010</name>
</gene>
<dbReference type="Proteomes" id="UP000324705">
    <property type="component" value="Chromosome 4B"/>
</dbReference>
<evidence type="ECO:0000256" key="2">
    <source>
        <dbReference type="ARBA" id="ARBA00022840"/>
    </source>
</evidence>
<keyword evidence="5 7" id="KW-0456">Lyase</keyword>
<keyword evidence="7" id="KW-0597">Phosphoprotein</keyword>
<dbReference type="GO" id="GO:0046496">
    <property type="term" value="P:nicotinamide nucleotide metabolic process"/>
    <property type="evidence" value="ECO:0007669"/>
    <property type="project" value="UniProtKB-UniRule"/>
</dbReference>
<dbReference type="GO" id="GO:0047453">
    <property type="term" value="F:ATP-dependent NAD(P)H-hydrate dehydratase activity"/>
    <property type="evidence" value="ECO:0007669"/>
    <property type="project" value="UniProtKB-UniRule"/>
</dbReference>
<comment type="similarity">
    <text evidence="7">Belongs to the NnrD/CARKD family.</text>
</comment>